<dbReference type="EMBL" id="KE384747">
    <property type="protein sequence ID" value="KJK76151.1"/>
    <property type="molecule type" value="Genomic_DNA"/>
</dbReference>
<feature type="domain" description="Protein kinase" evidence="3">
    <location>
        <begin position="199"/>
        <end position="517"/>
    </location>
</feature>
<dbReference type="InterPro" id="IPR011009">
    <property type="entry name" value="Kinase-like_dom_sf"/>
</dbReference>
<gene>
    <name evidence="4" type="ORF">H634G_08557</name>
</gene>
<evidence type="ECO:0000313" key="5">
    <source>
        <dbReference type="Proteomes" id="UP000054544"/>
    </source>
</evidence>
<proteinExistence type="predicted"/>
<name>A0A0D9NQI9_METAN</name>
<dbReference type="PANTHER" id="PTHR24359">
    <property type="entry name" value="SERINE/THREONINE-PROTEIN KINASE SBK1"/>
    <property type="match status" value="1"/>
</dbReference>
<protein>
    <recommendedName>
        <fullName evidence="3">Protein kinase domain-containing protein</fullName>
    </recommendedName>
</protein>
<dbReference type="PROSITE" id="PS50011">
    <property type="entry name" value="PROTEIN_KINASE_DOM"/>
    <property type="match status" value="1"/>
</dbReference>
<dbReference type="STRING" id="1291518.A0A0D9NQI9"/>
<dbReference type="InterPro" id="IPR000719">
    <property type="entry name" value="Prot_kinase_dom"/>
</dbReference>
<evidence type="ECO:0000256" key="1">
    <source>
        <dbReference type="SAM" id="MobiDB-lite"/>
    </source>
</evidence>
<dbReference type="GO" id="GO:0005524">
    <property type="term" value="F:ATP binding"/>
    <property type="evidence" value="ECO:0007669"/>
    <property type="project" value="InterPro"/>
</dbReference>
<accession>A0A0D9NQI9</accession>
<dbReference type="Gene3D" id="1.10.510.10">
    <property type="entry name" value="Transferase(Phosphotransferase) domain 1"/>
    <property type="match status" value="1"/>
</dbReference>
<reference evidence="5" key="1">
    <citation type="journal article" date="2014" name="BMC Genomics">
        <title>The genome sequence of the biocontrol fungus Metarhizium anisopliae and comparative genomics of Metarhizium species.</title>
        <authorList>
            <person name="Pattemore J.A."/>
            <person name="Hane J.K."/>
            <person name="Williams A.H."/>
            <person name="Wilson B.A."/>
            <person name="Stodart B.J."/>
            <person name="Ash G.J."/>
        </authorList>
    </citation>
    <scope>NUCLEOTIDE SEQUENCE [LARGE SCALE GENOMIC DNA]</scope>
    <source>
        <strain evidence="5">BRIP 53293</strain>
    </source>
</reference>
<dbReference type="GO" id="GO:0004674">
    <property type="term" value="F:protein serine/threonine kinase activity"/>
    <property type="evidence" value="ECO:0007669"/>
    <property type="project" value="TreeGrafter"/>
</dbReference>
<dbReference type="CDD" id="cd00180">
    <property type="entry name" value="PKc"/>
    <property type="match status" value="1"/>
</dbReference>
<dbReference type="AlphaFoldDB" id="A0A0D9NQI9"/>
<keyword evidence="2" id="KW-0812">Transmembrane</keyword>
<dbReference type="SUPFAM" id="SSF56112">
    <property type="entry name" value="Protein kinase-like (PK-like)"/>
    <property type="match status" value="1"/>
</dbReference>
<dbReference type="Proteomes" id="UP000054544">
    <property type="component" value="Unassembled WGS sequence"/>
</dbReference>
<dbReference type="PANTHER" id="PTHR24359:SF37">
    <property type="entry name" value="PROTEIN KINASE DOMAIN-CONTAINING PROTEIN"/>
    <property type="match status" value="1"/>
</dbReference>
<dbReference type="SMART" id="SM00220">
    <property type="entry name" value="S_TKc"/>
    <property type="match status" value="1"/>
</dbReference>
<feature type="transmembrane region" description="Helical" evidence="2">
    <location>
        <begin position="740"/>
        <end position="757"/>
    </location>
</feature>
<keyword evidence="2" id="KW-0472">Membrane</keyword>
<dbReference type="OrthoDB" id="4960869at2759"/>
<sequence length="758" mass="85907">MDKRSDPKSFSLQVWEKLTKCAYDPGKYFLPATSLDEVVQRETVEHMLKGLRSDSRGEHSRSEDMQAHNNAFPADSVASLMQYVFGARSAEHQPSRKPARKILAILALMDKVTSLIDFMNAGIYDEHLPLMRDNEEGATFDLVRMIDGKKISPTCFKGWPQKDIRDFDNYQWYMVPPSFMMRDEQAAFYEIEDRAIFPWLVYSPPISAPAGSVVRKNDASNPWFALKELQGRPQFDSEVAALRKLKPNRHLVTLLASYEYQSLYYLLFEWATGGSLRDLCMTHHPSVPDRSWVLWFAEQCLGLADGLHDIHNTTQPSRNLAASNAGDGTGDKNCGRHGDIKSHNVLWFKQEPGVNGHGVLKIADFGLSRFHSQQTTKVPAHGVAVSRSYQAPETETTAEISRPFDIWSLGCLYLEFITWLVRGWDGVDAFSLRRSEEKDSMNLFKQDNFYNLWRHVESNSPLATVKKAVEEWINDLCCSASPFLCEFLRYIEEHMVIRQSSSRSRVLKSEEDWKAWLKQAASAKVEKKRHGTTVLLAKRVTNKPHDGMVVSHLPIPQSMFGSIINAFSIHRSISRVINRNTSAVFSAQSVKDPQTGDSRLELWLNISHIKNGLETWRQQLLEMLTHADMLSEKYLSSGAVDTNKAKVANIRTVMPCQQTTDDKLINDVGKRIKYRLRELVGEYDEKIRACAGIMDGMTLATQMEWSKIAQLDAKTTIDISHSALEIAKAARYDGIQMKSIAILTMIFLPATFVAVGLP</sequence>
<evidence type="ECO:0000256" key="2">
    <source>
        <dbReference type="SAM" id="Phobius"/>
    </source>
</evidence>
<evidence type="ECO:0000259" key="3">
    <source>
        <dbReference type="PROSITE" id="PS50011"/>
    </source>
</evidence>
<evidence type="ECO:0000313" key="4">
    <source>
        <dbReference type="EMBL" id="KJK76151.1"/>
    </source>
</evidence>
<feature type="region of interest" description="Disordered" evidence="1">
    <location>
        <begin position="315"/>
        <end position="334"/>
    </location>
</feature>
<dbReference type="Pfam" id="PF00069">
    <property type="entry name" value="Pkinase"/>
    <property type="match status" value="1"/>
</dbReference>
<keyword evidence="2" id="KW-1133">Transmembrane helix</keyword>
<keyword evidence="5" id="KW-1185">Reference proteome</keyword>
<organism evidence="4 5">
    <name type="scientific">Metarhizium anisopliae BRIP 53293</name>
    <dbReference type="NCBI Taxonomy" id="1291518"/>
    <lineage>
        <taxon>Eukaryota</taxon>
        <taxon>Fungi</taxon>
        <taxon>Dikarya</taxon>
        <taxon>Ascomycota</taxon>
        <taxon>Pezizomycotina</taxon>
        <taxon>Sordariomycetes</taxon>
        <taxon>Hypocreomycetidae</taxon>
        <taxon>Hypocreales</taxon>
        <taxon>Clavicipitaceae</taxon>
        <taxon>Metarhizium</taxon>
    </lineage>
</organism>